<reference evidence="1 2" key="1">
    <citation type="submission" date="2013-04" db="EMBL/GenBank/DDBJ databases">
        <title>The Genome Sequence of Parabacteroides gordonii DSM 23371.</title>
        <authorList>
            <consortium name="The Broad Institute Genomics Platform"/>
            <person name="Earl A."/>
            <person name="Ward D."/>
            <person name="Feldgarden M."/>
            <person name="Gevers D."/>
            <person name="Martens E."/>
            <person name="Sakamoto M."/>
            <person name="Benno Y."/>
            <person name="Suzuki N."/>
            <person name="Matsunaga N."/>
            <person name="Koshihara K."/>
            <person name="Seki M."/>
            <person name="Komiya H."/>
            <person name="Walker B."/>
            <person name="Young S."/>
            <person name="Zeng Q."/>
            <person name="Gargeya S."/>
            <person name="Fitzgerald M."/>
            <person name="Haas B."/>
            <person name="Abouelleil A."/>
            <person name="Allen A.W."/>
            <person name="Alvarado L."/>
            <person name="Arachchi H.M."/>
            <person name="Berlin A.M."/>
            <person name="Chapman S.B."/>
            <person name="Gainer-Dewar J."/>
            <person name="Goldberg J."/>
            <person name="Griggs A."/>
            <person name="Gujja S."/>
            <person name="Hansen M."/>
            <person name="Howarth C."/>
            <person name="Imamovic A."/>
            <person name="Ireland A."/>
            <person name="Larimer J."/>
            <person name="McCowan C."/>
            <person name="Murphy C."/>
            <person name="Pearson M."/>
            <person name="Poon T.W."/>
            <person name="Priest M."/>
            <person name="Roberts A."/>
            <person name="Saif S."/>
            <person name="Shea T."/>
            <person name="Sisk P."/>
            <person name="Sykes S."/>
            <person name="Wortman J."/>
            <person name="Nusbaum C."/>
            <person name="Birren B."/>
        </authorList>
    </citation>
    <scope>NUCLEOTIDE SEQUENCE [LARGE SCALE GENOMIC DNA]</scope>
    <source>
        <strain evidence="1 2">MS-1</strain>
    </source>
</reference>
<evidence type="ECO:0000313" key="1">
    <source>
        <dbReference type="EMBL" id="KKB49567.1"/>
    </source>
</evidence>
<dbReference type="AlphaFoldDB" id="A0A0F5IWR4"/>
<evidence type="ECO:0000313" key="2">
    <source>
        <dbReference type="Proteomes" id="UP000033035"/>
    </source>
</evidence>
<comment type="caution">
    <text evidence="1">The sequence shown here is derived from an EMBL/GenBank/DDBJ whole genome shotgun (WGS) entry which is preliminary data.</text>
</comment>
<organism evidence="1 2">
    <name type="scientific">Parabacteroides gordonii MS-1 = DSM 23371</name>
    <dbReference type="NCBI Taxonomy" id="1203610"/>
    <lineage>
        <taxon>Bacteria</taxon>
        <taxon>Pseudomonadati</taxon>
        <taxon>Bacteroidota</taxon>
        <taxon>Bacteroidia</taxon>
        <taxon>Bacteroidales</taxon>
        <taxon>Tannerellaceae</taxon>
        <taxon>Parabacteroides</taxon>
    </lineage>
</organism>
<dbReference type="STRING" id="1203610.HMPREF1536_04632"/>
<dbReference type="HOGENOM" id="CLU_059313_0_0_10"/>
<protein>
    <recommendedName>
        <fullName evidence="3">DegT/DnrJ/EryC1/StrS aminotransferase family protein</fullName>
    </recommendedName>
</protein>
<evidence type="ECO:0008006" key="3">
    <source>
        <dbReference type="Google" id="ProtNLM"/>
    </source>
</evidence>
<accession>A0A0F5IWR4</accession>
<keyword evidence="2" id="KW-1185">Reference proteome</keyword>
<proteinExistence type="predicted"/>
<dbReference type="EMBL" id="AQHW01000025">
    <property type="protein sequence ID" value="KKB49567.1"/>
    <property type="molecule type" value="Genomic_DNA"/>
</dbReference>
<dbReference type="PATRIC" id="fig|1203610.3.peg.4723"/>
<dbReference type="Proteomes" id="UP000033035">
    <property type="component" value="Unassembled WGS sequence"/>
</dbReference>
<sequence length="321" mass="37779">MEVGSFLELQLPKGREFYNQETDIARLNTGRMGIWHAFRVTGCKRIWIPVYQCDSIRETLEKKGVVICFYHQDQDWNPLDIEAMDDDAVLLVNYYGIMSSGRMAELTKPYKHVIIDCAQAFFCRPVESALMVYSCRKFVGAPDGTYVVGKDAHKYVEEYPQCYSSDTAVFLLKRIEYGCEGKGYEARSLNEHRIDAEDCMKMSKLTRMLMSAENYEFNRQKRKENFAYVHQLLGDINRINPTMYMDEETIPMVYPLVVEDDNLINHLFAAKHFQGHWWSYICDEQPEDSFEYWISRYMIPITIDQRYGKKEMDYLVNVIKQ</sequence>
<gene>
    <name evidence="1" type="ORF">HMPREF1536_04632</name>
</gene>
<dbReference type="RefSeq" id="WP_028728178.1">
    <property type="nucleotide sequence ID" value="NZ_AUAE01000027.1"/>
</dbReference>
<dbReference type="InterPro" id="IPR015424">
    <property type="entry name" value="PyrdxlP-dep_Trfase"/>
</dbReference>
<name>A0A0F5IWR4_9BACT</name>
<dbReference type="SUPFAM" id="SSF53383">
    <property type="entry name" value="PLP-dependent transferases"/>
    <property type="match status" value="1"/>
</dbReference>